<dbReference type="Proteomes" id="UP001597183">
    <property type="component" value="Unassembled WGS sequence"/>
</dbReference>
<evidence type="ECO:0000256" key="10">
    <source>
        <dbReference type="ARBA" id="ARBA00031323"/>
    </source>
</evidence>
<gene>
    <name evidence="13" type="ORF">ACFQ5G_40945</name>
</gene>
<dbReference type="RefSeq" id="WP_317791126.1">
    <property type="nucleotide sequence ID" value="NZ_AP028461.1"/>
</dbReference>
<evidence type="ECO:0000256" key="4">
    <source>
        <dbReference type="ARBA" id="ARBA00013346"/>
    </source>
</evidence>
<evidence type="ECO:0000313" key="13">
    <source>
        <dbReference type="EMBL" id="MFD1371740.1"/>
    </source>
</evidence>
<keyword evidence="5" id="KW-0963">Cytoplasm</keyword>
<dbReference type="EC" id="2.1.1.77" evidence="3"/>
<dbReference type="PANTHER" id="PTHR11579">
    <property type="entry name" value="PROTEIN-L-ISOASPARTATE O-METHYLTRANSFERASE"/>
    <property type="match status" value="1"/>
</dbReference>
<dbReference type="Pfam" id="PF01135">
    <property type="entry name" value="PCMT"/>
    <property type="match status" value="1"/>
</dbReference>
<dbReference type="InterPro" id="IPR000682">
    <property type="entry name" value="PCMT"/>
</dbReference>
<dbReference type="SUPFAM" id="SSF53335">
    <property type="entry name" value="S-adenosyl-L-methionine-dependent methyltransferases"/>
    <property type="match status" value="1"/>
</dbReference>
<feature type="compositionally biased region" description="Low complexity" evidence="12">
    <location>
        <begin position="356"/>
        <end position="375"/>
    </location>
</feature>
<organism evidence="13 14">
    <name type="scientific">Actinoplanes sichuanensis</name>
    <dbReference type="NCBI Taxonomy" id="512349"/>
    <lineage>
        <taxon>Bacteria</taxon>
        <taxon>Bacillati</taxon>
        <taxon>Actinomycetota</taxon>
        <taxon>Actinomycetes</taxon>
        <taxon>Micromonosporales</taxon>
        <taxon>Micromonosporaceae</taxon>
        <taxon>Actinoplanes</taxon>
    </lineage>
</organism>
<protein>
    <recommendedName>
        <fullName evidence="4">Protein-L-isoaspartate O-methyltransferase</fullName>
        <ecNumber evidence="3">2.1.1.77</ecNumber>
    </recommendedName>
    <alternativeName>
        <fullName evidence="11">L-isoaspartyl protein carboxyl methyltransferase</fullName>
    </alternativeName>
    <alternativeName>
        <fullName evidence="9">Protein L-isoaspartyl methyltransferase</fullName>
    </alternativeName>
    <alternativeName>
        <fullName evidence="10">Protein-beta-aspartate methyltransferase</fullName>
    </alternativeName>
</protein>
<sequence length="392" mass="40780">MEDVRRRYLELIRGGDLSPALAEAFATVPREIFVADGFHRRDGRRIVPADPDYLPTVYSDDVLVTKLAGDVPVSSSSQPSLMAAMIEALDVRPGMRILEIGAGTGYNAALLASLGAVVTTVDVQDDVAARARSALARAGIAGVRVEAADGYTGGPFERYDRIIVTVGVAGISPHWLDRLEPGGRLIVPVAHGGIHPVLDIRTGPLTATVVCSAGFMSAAGPLSARHPHSHPPVATGLEDLDEVSPARWKPPLDAPAYRGLWFAAAAWHHRVSHASIPGREQSYLAVLDDSGAAGAVVLADGAILASGPESERCAAVGTALSDRWWSLNRPPMTAWRIGFTLTGDPASPIWSPARWTLTPPDGLSPGGSPDDLVSGPPGGLASGPPGGPSSGS</sequence>
<evidence type="ECO:0000256" key="5">
    <source>
        <dbReference type="ARBA" id="ARBA00022490"/>
    </source>
</evidence>
<feature type="region of interest" description="Disordered" evidence="12">
    <location>
        <begin position="353"/>
        <end position="392"/>
    </location>
</feature>
<dbReference type="CDD" id="cd02440">
    <property type="entry name" value="AdoMet_MTases"/>
    <property type="match status" value="1"/>
</dbReference>
<reference evidence="14" key="1">
    <citation type="journal article" date="2019" name="Int. J. Syst. Evol. Microbiol.">
        <title>The Global Catalogue of Microorganisms (GCM) 10K type strain sequencing project: providing services to taxonomists for standard genome sequencing and annotation.</title>
        <authorList>
            <consortium name="The Broad Institute Genomics Platform"/>
            <consortium name="The Broad Institute Genome Sequencing Center for Infectious Disease"/>
            <person name="Wu L."/>
            <person name="Ma J."/>
        </authorList>
    </citation>
    <scope>NUCLEOTIDE SEQUENCE [LARGE SCALE GENOMIC DNA]</scope>
    <source>
        <strain evidence="14">CCM 7526</strain>
    </source>
</reference>
<evidence type="ECO:0000256" key="7">
    <source>
        <dbReference type="ARBA" id="ARBA00022679"/>
    </source>
</evidence>
<comment type="similarity">
    <text evidence="2">Belongs to the methyltransferase superfamily. L-isoaspartyl/D-aspartyl protein methyltransferase family.</text>
</comment>
<keyword evidence="7" id="KW-0808">Transferase</keyword>
<keyword evidence="6" id="KW-0489">Methyltransferase</keyword>
<accession>A0ABW4AM87</accession>
<dbReference type="PANTHER" id="PTHR11579:SF0">
    <property type="entry name" value="PROTEIN-L-ISOASPARTATE(D-ASPARTATE) O-METHYLTRANSFERASE"/>
    <property type="match status" value="1"/>
</dbReference>
<name>A0ABW4AM87_9ACTN</name>
<dbReference type="EMBL" id="JBHTMK010000052">
    <property type="protein sequence ID" value="MFD1371740.1"/>
    <property type="molecule type" value="Genomic_DNA"/>
</dbReference>
<evidence type="ECO:0000256" key="1">
    <source>
        <dbReference type="ARBA" id="ARBA00004496"/>
    </source>
</evidence>
<evidence type="ECO:0000256" key="8">
    <source>
        <dbReference type="ARBA" id="ARBA00022691"/>
    </source>
</evidence>
<proteinExistence type="inferred from homology"/>
<keyword evidence="14" id="KW-1185">Reference proteome</keyword>
<comment type="caution">
    <text evidence="13">The sequence shown here is derived from an EMBL/GenBank/DDBJ whole genome shotgun (WGS) entry which is preliminary data.</text>
</comment>
<keyword evidence="8" id="KW-0949">S-adenosyl-L-methionine</keyword>
<evidence type="ECO:0000256" key="11">
    <source>
        <dbReference type="ARBA" id="ARBA00031350"/>
    </source>
</evidence>
<evidence type="ECO:0000256" key="9">
    <source>
        <dbReference type="ARBA" id="ARBA00030757"/>
    </source>
</evidence>
<dbReference type="InterPro" id="IPR029063">
    <property type="entry name" value="SAM-dependent_MTases_sf"/>
</dbReference>
<evidence type="ECO:0000256" key="12">
    <source>
        <dbReference type="SAM" id="MobiDB-lite"/>
    </source>
</evidence>
<dbReference type="Gene3D" id="3.40.50.150">
    <property type="entry name" value="Vaccinia Virus protein VP39"/>
    <property type="match status" value="1"/>
</dbReference>
<evidence type="ECO:0000313" key="14">
    <source>
        <dbReference type="Proteomes" id="UP001597183"/>
    </source>
</evidence>
<evidence type="ECO:0000256" key="2">
    <source>
        <dbReference type="ARBA" id="ARBA00005369"/>
    </source>
</evidence>
<comment type="subcellular location">
    <subcellularLocation>
        <location evidence="1">Cytoplasm</location>
    </subcellularLocation>
</comment>
<evidence type="ECO:0000256" key="6">
    <source>
        <dbReference type="ARBA" id="ARBA00022603"/>
    </source>
</evidence>
<evidence type="ECO:0000256" key="3">
    <source>
        <dbReference type="ARBA" id="ARBA00011890"/>
    </source>
</evidence>